<name>A0ABN8M331_9CNID</name>
<feature type="domain" description="G-protein coupled receptors family 1 profile" evidence="8">
    <location>
        <begin position="214"/>
        <end position="460"/>
    </location>
</feature>
<evidence type="ECO:0000256" key="1">
    <source>
        <dbReference type="ARBA" id="ARBA00004651"/>
    </source>
</evidence>
<evidence type="ECO:0000313" key="9">
    <source>
        <dbReference type="EMBL" id="CAH3024000.1"/>
    </source>
</evidence>
<sequence>MTLVCLNSSLNPLIYCWKMRHIRQTVMGILRNVIAIGAVVHNHDSSSTISGGNVTTYCVCFFFKGNTVFSLILRPVLDQYMCIIFAWFQTTFFYLTDEQSSTYRISFKMKIYSNCSMMMRTSHLNFKFQVQTSTVLISIKASLYIISRIPKLKTNCHQRRKRISREYSVSLVKNYFQHQSLLAEFLKTGTGDFYSTFVANCFFNVFLLFTALVLNIITMRALRKISSFPKPLKTLLLSLAVSDLGVGLLVHPVYIAGLIMTIEQSANKRLRYTVYTAQRLFGFLLCTASFLAIIALTVDRFFAIHLHLRYKELVTYKRVVAVVISFWVVCPCISLFALNRILEKVLAIITATIGAVCLITTRLIYCKIYSIVRHHTNQIHALQLKTLSQNENEEMANTARLKRIELATFYLYVVFLACVLPHLCVRTAIRMHGESVLRTHLFHYSITLVFLNLSLNPLIYCWKMRNIRQAVMSVLLNIFQSQ</sequence>
<keyword evidence="6" id="KW-0807">Transducer</keyword>
<dbReference type="Pfam" id="PF00001">
    <property type="entry name" value="7tm_1"/>
    <property type="match status" value="1"/>
</dbReference>
<dbReference type="Gene3D" id="1.20.1070.10">
    <property type="entry name" value="Rhodopsin 7-helix transmembrane proteins"/>
    <property type="match status" value="1"/>
</dbReference>
<dbReference type="Proteomes" id="UP001159427">
    <property type="component" value="Unassembled WGS sequence"/>
</dbReference>
<dbReference type="PROSITE" id="PS50262">
    <property type="entry name" value="G_PROTEIN_RECEP_F1_2"/>
    <property type="match status" value="1"/>
</dbReference>
<feature type="transmembrane region" description="Helical" evidence="7">
    <location>
        <begin position="202"/>
        <end position="222"/>
    </location>
</feature>
<dbReference type="Gene3D" id="1.10.1220.70">
    <property type="match status" value="1"/>
</dbReference>
<gene>
    <name evidence="9" type="ORF">PEVE_00021204</name>
</gene>
<feature type="transmembrane region" description="Helical" evidence="7">
    <location>
        <begin position="280"/>
        <end position="298"/>
    </location>
</feature>
<feature type="transmembrane region" description="Helical" evidence="7">
    <location>
        <begin position="234"/>
        <end position="260"/>
    </location>
</feature>
<dbReference type="InterPro" id="IPR000276">
    <property type="entry name" value="GPCR_Rhodpsn"/>
</dbReference>
<comment type="similarity">
    <text evidence="6">Belongs to the G-protein coupled receptor 1 family.</text>
</comment>
<evidence type="ECO:0000256" key="6">
    <source>
        <dbReference type="RuleBase" id="RU000688"/>
    </source>
</evidence>
<evidence type="ECO:0000256" key="5">
    <source>
        <dbReference type="ARBA" id="ARBA00023136"/>
    </source>
</evidence>
<keyword evidence="5 7" id="KW-0472">Membrane</keyword>
<evidence type="ECO:0000256" key="7">
    <source>
        <dbReference type="SAM" id="Phobius"/>
    </source>
</evidence>
<feature type="transmembrane region" description="Helical" evidence="7">
    <location>
        <begin position="441"/>
        <end position="462"/>
    </location>
</feature>
<evidence type="ECO:0000256" key="4">
    <source>
        <dbReference type="ARBA" id="ARBA00022989"/>
    </source>
</evidence>
<dbReference type="PANTHER" id="PTHR22750">
    <property type="entry name" value="G-PROTEIN COUPLED RECEPTOR"/>
    <property type="match status" value="1"/>
</dbReference>
<feature type="transmembrane region" description="Helical" evidence="7">
    <location>
        <begin position="319"/>
        <end position="339"/>
    </location>
</feature>
<evidence type="ECO:0000256" key="3">
    <source>
        <dbReference type="ARBA" id="ARBA00022692"/>
    </source>
</evidence>
<reference evidence="9 10" key="1">
    <citation type="submission" date="2022-05" db="EMBL/GenBank/DDBJ databases">
        <authorList>
            <consortium name="Genoscope - CEA"/>
            <person name="William W."/>
        </authorList>
    </citation>
    <scope>NUCLEOTIDE SEQUENCE [LARGE SCALE GENOMIC DNA]</scope>
</reference>
<comment type="subcellular location">
    <subcellularLocation>
        <location evidence="1">Cell membrane</location>
        <topology evidence="1">Multi-pass membrane protein</topology>
    </subcellularLocation>
</comment>
<dbReference type="CDD" id="cd00637">
    <property type="entry name" value="7tm_classA_rhodopsin-like"/>
    <property type="match status" value="1"/>
</dbReference>
<keyword evidence="10" id="KW-1185">Reference proteome</keyword>
<keyword evidence="2" id="KW-1003">Cell membrane</keyword>
<feature type="transmembrane region" description="Helical" evidence="7">
    <location>
        <begin position="345"/>
        <end position="365"/>
    </location>
</feature>
<protein>
    <recommendedName>
        <fullName evidence="8">G-protein coupled receptors family 1 profile domain-containing protein</fullName>
    </recommendedName>
</protein>
<keyword evidence="4 7" id="KW-1133">Transmembrane helix</keyword>
<feature type="transmembrane region" description="Helical" evidence="7">
    <location>
        <begin position="409"/>
        <end position="429"/>
    </location>
</feature>
<dbReference type="InterPro" id="IPR017452">
    <property type="entry name" value="GPCR_Rhodpsn_7TM"/>
</dbReference>
<dbReference type="PRINTS" id="PR00237">
    <property type="entry name" value="GPCRRHODOPSN"/>
</dbReference>
<comment type="caution">
    <text evidence="9">The sequence shown here is derived from an EMBL/GenBank/DDBJ whole genome shotgun (WGS) entry which is preliminary data.</text>
</comment>
<evidence type="ECO:0000259" key="8">
    <source>
        <dbReference type="PROSITE" id="PS50262"/>
    </source>
</evidence>
<dbReference type="PROSITE" id="PS00237">
    <property type="entry name" value="G_PROTEIN_RECEP_F1_1"/>
    <property type="match status" value="1"/>
</dbReference>
<proteinExistence type="inferred from homology"/>
<organism evidence="9 10">
    <name type="scientific">Porites evermanni</name>
    <dbReference type="NCBI Taxonomy" id="104178"/>
    <lineage>
        <taxon>Eukaryota</taxon>
        <taxon>Metazoa</taxon>
        <taxon>Cnidaria</taxon>
        <taxon>Anthozoa</taxon>
        <taxon>Hexacorallia</taxon>
        <taxon>Scleractinia</taxon>
        <taxon>Fungiina</taxon>
        <taxon>Poritidae</taxon>
        <taxon>Porites</taxon>
    </lineage>
</organism>
<dbReference type="EMBL" id="CALNXI010000284">
    <property type="protein sequence ID" value="CAH3024000.1"/>
    <property type="molecule type" value="Genomic_DNA"/>
</dbReference>
<keyword evidence="3 6" id="KW-0812">Transmembrane</keyword>
<accession>A0ABN8M331</accession>
<keyword evidence="6" id="KW-0675">Receptor</keyword>
<dbReference type="SUPFAM" id="SSF81321">
    <property type="entry name" value="Family A G protein-coupled receptor-like"/>
    <property type="match status" value="1"/>
</dbReference>
<keyword evidence="6" id="KW-0297">G-protein coupled receptor</keyword>
<evidence type="ECO:0000256" key="2">
    <source>
        <dbReference type="ARBA" id="ARBA00022475"/>
    </source>
</evidence>
<evidence type="ECO:0000313" key="10">
    <source>
        <dbReference type="Proteomes" id="UP001159427"/>
    </source>
</evidence>